<keyword evidence="4" id="KW-0175">Coiled coil</keyword>
<protein>
    <submittedName>
        <fullName evidence="9">Methyl-accepting chemotaxis protein</fullName>
    </submittedName>
</protein>
<comment type="similarity">
    <text evidence="2">Belongs to the methyl-accepting chemotaxis (MCP) protein family.</text>
</comment>
<gene>
    <name evidence="9" type="ORF">EV194_104171</name>
</gene>
<reference evidence="9 10" key="1">
    <citation type="submission" date="2019-03" db="EMBL/GenBank/DDBJ databases">
        <title>Genomic Encyclopedia of Type Strains, Phase IV (KMG-IV): sequencing the most valuable type-strain genomes for metagenomic binning, comparative biology and taxonomic classification.</title>
        <authorList>
            <person name="Goeker M."/>
        </authorList>
    </citation>
    <scope>NUCLEOTIDE SEQUENCE [LARGE SCALE GENOMIC DNA]</scope>
    <source>
        <strain evidence="9 10">DSM 24179</strain>
    </source>
</reference>
<dbReference type="RefSeq" id="WP_132433438.1">
    <property type="nucleotide sequence ID" value="NZ_SLWK01000004.1"/>
</dbReference>
<dbReference type="GO" id="GO:0004888">
    <property type="term" value="F:transmembrane signaling receptor activity"/>
    <property type="evidence" value="ECO:0007669"/>
    <property type="project" value="TreeGrafter"/>
</dbReference>
<evidence type="ECO:0000256" key="6">
    <source>
        <dbReference type="SAM" id="Phobius"/>
    </source>
</evidence>
<dbReference type="CDD" id="cd06225">
    <property type="entry name" value="HAMP"/>
    <property type="match status" value="1"/>
</dbReference>
<evidence type="ECO:0000256" key="2">
    <source>
        <dbReference type="ARBA" id="ARBA00029447"/>
    </source>
</evidence>
<evidence type="ECO:0000313" key="9">
    <source>
        <dbReference type="EMBL" id="TCO08860.1"/>
    </source>
</evidence>
<evidence type="ECO:0000256" key="4">
    <source>
        <dbReference type="SAM" id="Coils"/>
    </source>
</evidence>
<name>A0A4R2GJK4_9BACT</name>
<dbReference type="CDD" id="cd11386">
    <property type="entry name" value="MCP_signal"/>
    <property type="match status" value="1"/>
</dbReference>
<dbReference type="SUPFAM" id="SSF58104">
    <property type="entry name" value="Methyl-accepting chemotaxis protein (MCP) signaling domain"/>
    <property type="match status" value="1"/>
</dbReference>
<dbReference type="InterPro" id="IPR004089">
    <property type="entry name" value="MCPsignal_dom"/>
</dbReference>
<feature type="compositionally biased region" description="Polar residues" evidence="5">
    <location>
        <begin position="388"/>
        <end position="400"/>
    </location>
</feature>
<dbReference type="InterPro" id="IPR051310">
    <property type="entry name" value="MCP_chemotaxis"/>
</dbReference>
<dbReference type="PANTHER" id="PTHR43531">
    <property type="entry name" value="PROTEIN ICFG"/>
    <property type="match status" value="1"/>
</dbReference>
<keyword evidence="6" id="KW-0472">Membrane</keyword>
<dbReference type="InterPro" id="IPR003660">
    <property type="entry name" value="HAMP_dom"/>
</dbReference>
<dbReference type="AlphaFoldDB" id="A0A4R2GJK4"/>
<feature type="coiled-coil region" evidence="4">
    <location>
        <begin position="96"/>
        <end position="143"/>
    </location>
</feature>
<dbReference type="EMBL" id="SLWK01000004">
    <property type="protein sequence ID" value="TCO08860.1"/>
    <property type="molecule type" value="Genomic_DNA"/>
</dbReference>
<dbReference type="Gene3D" id="1.10.287.950">
    <property type="entry name" value="Methyl-accepting chemotaxis protein"/>
    <property type="match status" value="1"/>
</dbReference>
<keyword evidence="6" id="KW-0812">Transmembrane</keyword>
<feature type="transmembrane region" description="Helical" evidence="6">
    <location>
        <begin position="286"/>
        <end position="305"/>
    </location>
</feature>
<comment type="caution">
    <text evidence="9">The sequence shown here is derived from an EMBL/GenBank/DDBJ whole genome shotgun (WGS) entry which is preliminary data.</text>
</comment>
<evidence type="ECO:0000313" key="10">
    <source>
        <dbReference type="Proteomes" id="UP000295221"/>
    </source>
</evidence>
<evidence type="ECO:0000259" key="8">
    <source>
        <dbReference type="PROSITE" id="PS50885"/>
    </source>
</evidence>
<accession>A0A4R2GJK4</accession>
<dbReference type="GO" id="GO:0007165">
    <property type="term" value="P:signal transduction"/>
    <property type="evidence" value="ECO:0007669"/>
    <property type="project" value="UniProtKB-KW"/>
</dbReference>
<dbReference type="OrthoDB" id="1112389at2"/>
<feature type="domain" description="Methyl-accepting transducer" evidence="7">
    <location>
        <begin position="364"/>
        <end position="579"/>
    </location>
</feature>
<feature type="domain" description="HAMP" evidence="8">
    <location>
        <begin position="307"/>
        <end position="359"/>
    </location>
</feature>
<evidence type="ECO:0000256" key="5">
    <source>
        <dbReference type="SAM" id="MobiDB-lite"/>
    </source>
</evidence>
<feature type="transmembrane region" description="Helical" evidence="6">
    <location>
        <begin position="20"/>
        <end position="39"/>
    </location>
</feature>
<dbReference type="PROSITE" id="PS50111">
    <property type="entry name" value="CHEMOTAXIS_TRANSDUC_2"/>
    <property type="match status" value="1"/>
</dbReference>
<dbReference type="Pfam" id="PF00672">
    <property type="entry name" value="HAMP"/>
    <property type="match status" value="1"/>
</dbReference>
<keyword evidence="1" id="KW-0145">Chemotaxis</keyword>
<dbReference type="SMART" id="SM00304">
    <property type="entry name" value="HAMP"/>
    <property type="match status" value="1"/>
</dbReference>
<dbReference type="SMART" id="SM00283">
    <property type="entry name" value="MA"/>
    <property type="match status" value="1"/>
</dbReference>
<organism evidence="9 10">
    <name type="scientific">Natronoflexus pectinivorans</name>
    <dbReference type="NCBI Taxonomy" id="682526"/>
    <lineage>
        <taxon>Bacteria</taxon>
        <taxon>Pseudomonadati</taxon>
        <taxon>Bacteroidota</taxon>
        <taxon>Bacteroidia</taxon>
        <taxon>Marinilabiliales</taxon>
        <taxon>Marinilabiliaceae</taxon>
        <taxon>Natronoflexus</taxon>
    </lineage>
</organism>
<evidence type="ECO:0000256" key="3">
    <source>
        <dbReference type="PROSITE-ProRule" id="PRU00284"/>
    </source>
</evidence>
<dbReference type="Proteomes" id="UP000295221">
    <property type="component" value="Unassembled WGS sequence"/>
</dbReference>
<evidence type="ECO:0000256" key="1">
    <source>
        <dbReference type="ARBA" id="ARBA00022500"/>
    </source>
</evidence>
<keyword evidence="3" id="KW-0807">Transducer</keyword>
<dbReference type="GO" id="GO:0006935">
    <property type="term" value="P:chemotaxis"/>
    <property type="evidence" value="ECO:0007669"/>
    <property type="project" value="UniProtKB-KW"/>
</dbReference>
<dbReference type="PANTHER" id="PTHR43531:SF11">
    <property type="entry name" value="METHYL-ACCEPTING CHEMOTAXIS PROTEIN 3"/>
    <property type="match status" value="1"/>
</dbReference>
<dbReference type="PROSITE" id="PS50885">
    <property type="entry name" value="HAMP"/>
    <property type="match status" value="1"/>
</dbReference>
<sequence length="598" mass="66210">MSIAKLWNDLSIRKKIGTGFSLIIGITLLTGLFLIINLYSISRQTNEMAEVHIPTVNASTQLMRFWHEASESARSYDFTANKHFLFENQIAMTRMLNALNDLTILVEDRKAELEQQGVFIDLLNQFAREYSQTRNDYENAANDYETIALQFRERLMAINNNSLSLRSFNQAQILARLNHLVSQMQLNIIDRDGLNLRDLRDSFVEQRETINQNQVSGEFRNDIIEICNLAIRTIDGYSTLRLAELKAFEAAKNVLWEVRATTDIGVDQIMVVSDISNQITSRQTTIQLTTIILSLLLGLILIILLSNSISKPITEGIEMAEKVADGDLTVKLEQNRNDEVGRLAKALNHMTSNLNNLVSDIIETSEFIVSSSESLQQKALDLAEGANEQASSTEEVSSAMQEMHANIEQNTENARETEGLSSKAASEMSESNKKSKESAANLEDITTKIAVIKDIAFQTNILALNAAVEAARAGQEGRGFAVVAAEVRKLAERSQAAAQEITKASTTTIESSNISTALLDSITPQIEKTAELIREISAASSEQVSGVQQINLAIQELNQVTQRNAANADDINNASTMLQSYSQRLHKAASAFKATKTE</sequence>
<dbReference type="Pfam" id="PF00015">
    <property type="entry name" value="MCPsignal"/>
    <property type="match status" value="1"/>
</dbReference>
<feature type="region of interest" description="Disordered" evidence="5">
    <location>
        <begin position="380"/>
        <end position="439"/>
    </location>
</feature>
<dbReference type="GO" id="GO:0005886">
    <property type="term" value="C:plasma membrane"/>
    <property type="evidence" value="ECO:0007669"/>
    <property type="project" value="TreeGrafter"/>
</dbReference>
<dbReference type="Gene3D" id="6.10.340.10">
    <property type="match status" value="1"/>
</dbReference>
<keyword evidence="10" id="KW-1185">Reference proteome</keyword>
<evidence type="ECO:0000259" key="7">
    <source>
        <dbReference type="PROSITE" id="PS50111"/>
    </source>
</evidence>
<proteinExistence type="inferred from homology"/>
<keyword evidence="6" id="KW-1133">Transmembrane helix</keyword>